<dbReference type="AlphaFoldDB" id="A0A5S6QWK2"/>
<dbReference type="GO" id="GO:0044774">
    <property type="term" value="P:mitotic DNA integrity checkpoint signaling"/>
    <property type="evidence" value="ECO:0007669"/>
    <property type="project" value="TreeGrafter"/>
</dbReference>
<dbReference type="InterPro" id="IPR036388">
    <property type="entry name" value="WH-like_DNA-bd_sf"/>
</dbReference>
<dbReference type="GO" id="GO:0031297">
    <property type="term" value="P:replication fork processing"/>
    <property type="evidence" value="ECO:0007669"/>
    <property type="project" value="TreeGrafter"/>
</dbReference>
<evidence type="ECO:0000259" key="1">
    <source>
        <dbReference type="Pfam" id="PF17906"/>
    </source>
</evidence>
<dbReference type="Pfam" id="PF01359">
    <property type="entry name" value="Transposase_1"/>
    <property type="match status" value="1"/>
</dbReference>
<dbReference type="InterPro" id="IPR052709">
    <property type="entry name" value="Transposase-MT_Hybrid"/>
</dbReference>
<dbReference type="GO" id="GO:0000014">
    <property type="term" value="F:single-stranded DNA endodeoxyribonuclease activity"/>
    <property type="evidence" value="ECO:0007669"/>
    <property type="project" value="TreeGrafter"/>
</dbReference>
<feature type="domain" description="Mos1 transposase HTH" evidence="1">
    <location>
        <begin position="3"/>
        <end position="37"/>
    </location>
</feature>
<proteinExistence type="predicted"/>
<dbReference type="GO" id="GO:0005634">
    <property type="term" value="C:nucleus"/>
    <property type="evidence" value="ECO:0007669"/>
    <property type="project" value="TreeGrafter"/>
</dbReference>
<dbReference type="Gene3D" id="1.10.10.10">
    <property type="entry name" value="Winged helix-like DNA-binding domain superfamily/Winged helix DNA-binding domain"/>
    <property type="match status" value="1"/>
</dbReference>
<dbReference type="GO" id="GO:0046975">
    <property type="term" value="F:histone H3K36 methyltransferase activity"/>
    <property type="evidence" value="ECO:0007669"/>
    <property type="project" value="TreeGrafter"/>
</dbReference>
<dbReference type="GO" id="GO:0035861">
    <property type="term" value="C:site of double-strand break"/>
    <property type="evidence" value="ECO:0007669"/>
    <property type="project" value="TreeGrafter"/>
</dbReference>
<dbReference type="GO" id="GO:0042800">
    <property type="term" value="F:histone H3K4 methyltransferase activity"/>
    <property type="evidence" value="ECO:0007669"/>
    <property type="project" value="TreeGrafter"/>
</dbReference>
<dbReference type="GO" id="GO:0003697">
    <property type="term" value="F:single-stranded DNA binding"/>
    <property type="evidence" value="ECO:0007669"/>
    <property type="project" value="TreeGrafter"/>
</dbReference>
<dbReference type="InterPro" id="IPR001888">
    <property type="entry name" value="Transposase_1"/>
</dbReference>
<dbReference type="WBParaSite" id="TMUE_3000011801.1">
    <property type="protein sequence ID" value="TMUE_3000011801.1"/>
    <property type="gene ID" value="WBGene00301402"/>
</dbReference>
<evidence type="ECO:0000313" key="2">
    <source>
        <dbReference type="Proteomes" id="UP000046395"/>
    </source>
</evidence>
<organism evidence="2 3">
    <name type="scientific">Trichuris muris</name>
    <name type="common">Mouse whipworm</name>
    <dbReference type="NCBI Taxonomy" id="70415"/>
    <lineage>
        <taxon>Eukaryota</taxon>
        <taxon>Metazoa</taxon>
        <taxon>Ecdysozoa</taxon>
        <taxon>Nematoda</taxon>
        <taxon>Enoplea</taxon>
        <taxon>Dorylaimia</taxon>
        <taxon>Trichinellida</taxon>
        <taxon>Trichuridae</taxon>
        <taxon>Trichuris</taxon>
    </lineage>
</organism>
<dbReference type="InterPro" id="IPR041426">
    <property type="entry name" value="Mos1_HTH"/>
</dbReference>
<dbReference type="GO" id="GO:0015074">
    <property type="term" value="P:DNA integration"/>
    <property type="evidence" value="ECO:0007669"/>
    <property type="project" value="TreeGrafter"/>
</dbReference>
<dbReference type="GO" id="GO:0044547">
    <property type="term" value="F:DNA topoisomerase binding"/>
    <property type="evidence" value="ECO:0007669"/>
    <property type="project" value="TreeGrafter"/>
</dbReference>
<dbReference type="Gene3D" id="3.30.420.10">
    <property type="entry name" value="Ribonuclease H-like superfamily/Ribonuclease H"/>
    <property type="match status" value="1"/>
</dbReference>
<keyword evidence="2" id="KW-1185">Reference proteome</keyword>
<dbReference type="PANTHER" id="PTHR46060:SF2">
    <property type="entry name" value="HISTONE-LYSINE N-METHYLTRANSFERASE SETMAR"/>
    <property type="match status" value="1"/>
</dbReference>
<sequence length="324" mass="38146">MRRKASEAVRHINQAFGQGTIINRTAQRWFKRFRTGDESLEDMEPGRRFSKVDDDELRAVIEADPRKTTREVAKQLNVSQPTIVTHLNKIGKSKKLDKWVPHELNESQRMRRYEVCSALVLRNKNEPFLDRIVTCDEKWILYDNRKRSAQWLDRGAAPKQFPKPNQHQRKVMVSVWWSRRGLISYTFFKPGETITAEKYCHEIEKMHEQLQGRYPILVNRKGPILLHDNARPHVSQRTIQKLHDLGYETLPHPACSPDLSPTEYHFFKHLDRFLQGKVFKNEEEAKNAFEEFVASRTPQFYATGINKLVSHWQKCIDSNGSYFD</sequence>
<evidence type="ECO:0000313" key="3">
    <source>
        <dbReference type="WBParaSite" id="TMUE_3000011801.1"/>
    </source>
</evidence>
<dbReference type="Proteomes" id="UP000046395">
    <property type="component" value="Unassembled WGS sequence"/>
</dbReference>
<dbReference type="GO" id="GO:0006303">
    <property type="term" value="P:double-strand break repair via nonhomologous end joining"/>
    <property type="evidence" value="ECO:0007669"/>
    <property type="project" value="TreeGrafter"/>
</dbReference>
<dbReference type="STRING" id="70415.A0A5S6QWK2"/>
<dbReference type="Pfam" id="PF17906">
    <property type="entry name" value="HTH_48"/>
    <property type="match status" value="1"/>
</dbReference>
<accession>A0A5S6QWK2</accession>
<dbReference type="PANTHER" id="PTHR46060">
    <property type="entry name" value="MARINER MOS1 TRANSPOSASE-LIKE PROTEIN"/>
    <property type="match status" value="1"/>
</dbReference>
<dbReference type="InterPro" id="IPR036397">
    <property type="entry name" value="RNaseH_sf"/>
</dbReference>
<reference evidence="3" key="1">
    <citation type="submission" date="2019-12" db="UniProtKB">
        <authorList>
            <consortium name="WormBaseParasite"/>
        </authorList>
    </citation>
    <scope>IDENTIFICATION</scope>
</reference>
<dbReference type="Gene3D" id="1.10.10.1450">
    <property type="match status" value="1"/>
</dbReference>
<dbReference type="GO" id="GO:0003690">
    <property type="term" value="F:double-stranded DNA binding"/>
    <property type="evidence" value="ECO:0007669"/>
    <property type="project" value="TreeGrafter"/>
</dbReference>
<dbReference type="GO" id="GO:0000793">
    <property type="term" value="C:condensed chromosome"/>
    <property type="evidence" value="ECO:0007669"/>
    <property type="project" value="TreeGrafter"/>
</dbReference>
<dbReference type="GO" id="GO:0000729">
    <property type="term" value="P:DNA double-strand break processing"/>
    <property type="evidence" value="ECO:0007669"/>
    <property type="project" value="TreeGrafter"/>
</dbReference>
<protein>
    <submittedName>
        <fullName evidence="3">HTH_48 domain-containing protein</fullName>
    </submittedName>
</protein>
<name>A0A5S6QWK2_TRIMR</name>